<evidence type="ECO:0000256" key="11">
    <source>
        <dbReference type="SAM" id="MobiDB-lite"/>
    </source>
</evidence>
<dbReference type="InterPro" id="IPR036390">
    <property type="entry name" value="WH_DNA-bd_sf"/>
</dbReference>
<dbReference type="PROSITE" id="PS51194">
    <property type="entry name" value="HELICASE_CTER"/>
    <property type="match status" value="1"/>
</dbReference>
<dbReference type="GO" id="GO:0016818">
    <property type="term" value="F:hydrolase activity, acting on acid anhydrides, in phosphorus-containing anhydrides"/>
    <property type="evidence" value="ECO:0007669"/>
    <property type="project" value="UniProtKB-UniRule"/>
</dbReference>
<dbReference type="SUPFAM" id="SSF158702">
    <property type="entry name" value="Sec63 N-terminal domain-like"/>
    <property type="match status" value="1"/>
</dbReference>
<dbReference type="CDD" id="cd18028">
    <property type="entry name" value="DEXHc_archSki2"/>
    <property type="match status" value="1"/>
</dbReference>
<dbReference type="PANTHER" id="PTHR47961">
    <property type="entry name" value="DNA POLYMERASE THETA, PUTATIVE (AFU_ORTHOLOGUE AFUA_1G05260)-RELATED"/>
    <property type="match status" value="1"/>
</dbReference>
<keyword evidence="2 10" id="KW-0227">DNA damage</keyword>
<dbReference type="CDD" id="cd18795">
    <property type="entry name" value="SF2_C_Ski2"/>
    <property type="match status" value="1"/>
</dbReference>
<keyword evidence="4 10" id="KW-0347">Helicase</keyword>
<keyword evidence="8 10" id="KW-0413">Isomerase</keyword>
<dbReference type="Pfam" id="PF00270">
    <property type="entry name" value="DEAD"/>
    <property type="match status" value="1"/>
</dbReference>
<feature type="region of interest" description="Disordered" evidence="11">
    <location>
        <begin position="734"/>
        <end position="758"/>
    </location>
</feature>
<comment type="catalytic activity">
    <reaction evidence="10">
        <text>ATP + H2O = ADP + phosphate + H(+)</text>
        <dbReference type="Rhea" id="RHEA:13065"/>
        <dbReference type="ChEBI" id="CHEBI:15377"/>
        <dbReference type="ChEBI" id="CHEBI:15378"/>
        <dbReference type="ChEBI" id="CHEBI:30616"/>
        <dbReference type="ChEBI" id="CHEBI:43474"/>
        <dbReference type="ChEBI" id="CHEBI:456216"/>
        <dbReference type="EC" id="5.6.2.4"/>
    </reaction>
</comment>
<dbReference type="Gene3D" id="1.10.3380.30">
    <property type="match status" value="1"/>
</dbReference>
<feature type="binding site" evidence="10">
    <location>
        <position position="28"/>
    </location>
    <ligand>
        <name>ATP</name>
        <dbReference type="ChEBI" id="CHEBI:30616"/>
    </ligand>
</feature>
<dbReference type="InterPro" id="IPR022965">
    <property type="entry name" value="Helicase_Hel308"/>
</dbReference>
<dbReference type="GO" id="GO:0006281">
    <property type="term" value="P:DNA repair"/>
    <property type="evidence" value="ECO:0007669"/>
    <property type="project" value="UniProtKB-UniRule"/>
</dbReference>
<keyword evidence="7 10" id="KW-0234">DNA repair</keyword>
<name>A0A7C3EZ57_9CREN</name>
<dbReference type="Gene3D" id="1.10.150.20">
    <property type="entry name" value="5' to 3' exonuclease, C-terminal subdomain"/>
    <property type="match status" value="1"/>
</dbReference>
<keyword evidence="3 10" id="KW-0378">Hydrolase</keyword>
<dbReference type="GO" id="GO:0003677">
    <property type="term" value="F:DNA binding"/>
    <property type="evidence" value="ECO:0007669"/>
    <property type="project" value="UniProtKB-UniRule"/>
</dbReference>
<dbReference type="InterPro" id="IPR050474">
    <property type="entry name" value="Hel308_SKI2-like"/>
</dbReference>
<evidence type="ECO:0000256" key="3">
    <source>
        <dbReference type="ARBA" id="ARBA00022801"/>
    </source>
</evidence>
<dbReference type="GO" id="GO:0005524">
    <property type="term" value="F:ATP binding"/>
    <property type="evidence" value="ECO:0007669"/>
    <property type="project" value="UniProtKB-UniRule"/>
</dbReference>
<dbReference type="SUPFAM" id="SSF52540">
    <property type="entry name" value="P-loop containing nucleoside triphosphate hydrolases"/>
    <property type="match status" value="1"/>
</dbReference>
<keyword evidence="1 10" id="KW-0547">Nucleotide-binding</keyword>
<evidence type="ECO:0000313" key="14">
    <source>
        <dbReference type="EMBL" id="HFK19705.1"/>
    </source>
</evidence>
<evidence type="ECO:0000256" key="4">
    <source>
        <dbReference type="ARBA" id="ARBA00022806"/>
    </source>
</evidence>
<protein>
    <recommendedName>
        <fullName evidence="10">ATP-dependent DNA helicase Hel308</fullName>
        <ecNumber evidence="10">5.6.2.4</ecNumber>
    </recommendedName>
    <alternativeName>
        <fullName evidence="10">DNA 3'-5' helicase Hel308</fullName>
    </alternativeName>
</protein>
<gene>
    <name evidence="10" type="primary">hel308</name>
    <name evidence="14" type="ORF">ENS19_00285</name>
</gene>
<sequence>MKVDDLPIDAKAKALYRECGIEDLFPPQEDAVKAGVMEGQNLVLSVPTASGKTLVAELCAVKHVMERHGKVLYLVPLRALASEKREEFRRLSKLGIKVVLSSGDYDTLDPSLGEYDFIIATNEKADSLFRHRPHWVDQLALVVADEIHLLGDASRGPTLEALLTRLRMLNSRAQVLALSATISNADEIASWLNARLVTSEWRPVPLKEGVYFKDSITFKDGEVKKIASAGGEKDPVADIVVDVLKEKGQALVFTGSRLSAVSLAKRLEEPVRKTLKRSEEDRLMELSSRILGMGERTKVSEKLARSVSFGVAFHHAGLTYQQRKAIEDAFRSLQIKCITATPTLAAGVNIPARRVLIYDYRRFEAGLGRSNIPVLEEKQMAGRAGRPKYDRYGEAVLFARSEEEKEFLFEQYVLAKAEKVWSKLGVANSLRSHILALVSMGLASSEEGVFEFFDKSFCAYQYGSNSYRDAVMESLELLDSASMIKRDGRSIQPTALGKRVSELYVDPQSAVTILDGLKMRRSGLPPISYLTLVCHAPDMPKLYIRRKEYETLETYLESNSDLLLYDLPEDDEFGMEMVLCELKTALLLKDWIEEMPEDRIVEMYDVGSGDIYAYVESAKWLIHAAHELAKLKGCGEALGPLRDLSIRIESGVKEELLQLISLRGVGRVRARALFTAGYRTIADLRRATPTELSRIATIGPETVKSIKDQVGGTITKEEAEAMRRRRGSRQLMIEEYGMGESEADPSDGGTAFPKDNNQ</sequence>
<dbReference type="InterPro" id="IPR011545">
    <property type="entry name" value="DEAD/DEAH_box_helicase_dom"/>
</dbReference>
<dbReference type="Pfam" id="PF14520">
    <property type="entry name" value="HHH_5"/>
    <property type="match status" value="1"/>
</dbReference>
<dbReference type="Gene3D" id="3.40.50.300">
    <property type="entry name" value="P-loop containing nucleotide triphosphate hydrolases"/>
    <property type="match status" value="2"/>
</dbReference>
<dbReference type="EC" id="5.6.2.4" evidence="10"/>
<proteinExistence type="inferred from homology"/>
<evidence type="ECO:0000256" key="1">
    <source>
        <dbReference type="ARBA" id="ARBA00022741"/>
    </source>
</evidence>
<dbReference type="Pfam" id="PF21280">
    <property type="entry name" value="Helicase_dom4_arc"/>
    <property type="match status" value="1"/>
</dbReference>
<accession>A0A7C3EZ57</accession>
<comment type="subunit">
    <text evidence="10">Monomer.</text>
</comment>
<dbReference type="InterPro" id="IPR048772">
    <property type="entry name" value="Hel308-like_dom4"/>
</dbReference>
<comment type="similarity">
    <text evidence="10">Belongs to the helicase family. Hel308 subfamily.</text>
</comment>
<evidence type="ECO:0000256" key="2">
    <source>
        <dbReference type="ARBA" id="ARBA00022763"/>
    </source>
</evidence>
<comment type="catalytic activity">
    <reaction evidence="9 10">
        <text>Couples ATP hydrolysis with the unwinding of duplex DNA by translocating in the 3'-5' direction.</text>
        <dbReference type="EC" id="5.6.2.4"/>
    </reaction>
</comment>
<dbReference type="SMART" id="SM00487">
    <property type="entry name" value="DEXDc"/>
    <property type="match status" value="1"/>
</dbReference>
<keyword evidence="5 10" id="KW-0067">ATP-binding</keyword>
<comment type="caution">
    <text evidence="14">The sequence shown here is derived from an EMBL/GenBank/DDBJ whole genome shotgun (WGS) entry which is preliminary data.</text>
</comment>
<evidence type="ECO:0000256" key="10">
    <source>
        <dbReference type="HAMAP-Rule" id="MF_00442"/>
    </source>
</evidence>
<reference evidence="14" key="1">
    <citation type="journal article" date="2020" name="mSystems">
        <title>Genome- and Community-Level Interaction Insights into Carbon Utilization and Element Cycling Functions of Hydrothermarchaeota in Hydrothermal Sediment.</title>
        <authorList>
            <person name="Zhou Z."/>
            <person name="Liu Y."/>
            <person name="Xu W."/>
            <person name="Pan J."/>
            <person name="Luo Z.H."/>
            <person name="Li M."/>
        </authorList>
    </citation>
    <scope>NUCLEOTIDE SEQUENCE [LARGE SCALE GENOMIC DNA]</scope>
    <source>
        <strain evidence="14">SpSt-468</strain>
    </source>
</reference>
<evidence type="ECO:0000256" key="6">
    <source>
        <dbReference type="ARBA" id="ARBA00023125"/>
    </source>
</evidence>
<dbReference type="InterPro" id="IPR027417">
    <property type="entry name" value="P-loop_NTPase"/>
</dbReference>
<dbReference type="SUPFAM" id="SSF46785">
    <property type="entry name" value="Winged helix' DNA-binding domain"/>
    <property type="match status" value="1"/>
</dbReference>
<dbReference type="InterPro" id="IPR001650">
    <property type="entry name" value="Helicase_C-like"/>
</dbReference>
<dbReference type="HAMAP" id="MF_00442">
    <property type="entry name" value="Helicase_Hel308"/>
    <property type="match status" value="1"/>
</dbReference>
<dbReference type="AlphaFoldDB" id="A0A7C3EZ57"/>
<evidence type="ECO:0000256" key="9">
    <source>
        <dbReference type="ARBA" id="ARBA00034617"/>
    </source>
</evidence>
<dbReference type="InterPro" id="IPR014001">
    <property type="entry name" value="Helicase_ATP-bd"/>
</dbReference>
<dbReference type="PROSITE" id="PS51192">
    <property type="entry name" value="HELICASE_ATP_BIND_1"/>
    <property type="match status" value="1"/>
</dbReference>
<keyword evidence="6 10" id="KW-0238">DNA-binding</keyword>
<dbReference type="EMBL" id="DSTX01000001">
    <property type="protein sequence ID" value="HFK19705.1"/>
    <property type="molecule type" value="Genomic_DNA"/>
</dbReference>
<dbReference type="GO" id="GO:0043138">
    <property type="term" value="F:3'-5' DNA helicase activity"/>
    <property type="evidence" value="ECO:0007669"/>
    <property type="project" value="UniProtKB-UniRule"/>
</dbReference>
<feature type="domain" description="Helicase C-terminal" evidence="13">
    <location>
        <begin position="235"/>
        <end position="438"/>
    </location>
</feature>
<dbReference type="SMART" id="SM00490">
    <property type="entry name" value="HELICc"/>
    <property type="match status" value="1"/>
</dbReference>
<evidence type="ECO:0000259" key="13">
    <source>
        <dbReference type="PROSITE" id="PS51194"/>
    </source>
</evidence>
<evidence type="ECO:0000256" key="5">
    <source>
        <dbReference type="ARBA" id="ARBA00022840"/>
    </source>
</evidence>
<dbReference type="PANTHER" id="PTHR47961:SF10">
    <property type="entry name" value="ATP-DEPENDENT DNA HELICASE HEL308"/>
    <property type="match status" value="1"/>
</dbReference>
<evidence type="ECO:0000259" key="12">
    <source>
        <dbReference type="PROSITE" id="PS51192"/>
    </source>
</evidence>
<evidence type="ECO:0000256" key="7">
    <source>
        <dbReference type="ARBA" id="ARBA00023204"/>
    </source>
</evidence>
<comment type="function">
    <text evidence="10">DNA-dependent ATPase and 3'-5' DNA helicase that may be involved in repair of stalled replication forks.</text>
</comment>
<organism evidence="14">
    <name type="scientific">Candidatus Methanomethylicus mesodigestus</name>
    <dbReference type="NCBI Taxonomy" id="1867258"/>
    <lineage>
        <taxon>Archaea</taxon>
        <taxon>Thermoproteota</taxon>
        <taxon>Methanosuratincolia</taxon>
        <taxon>Candidatus Methanomethylicales</taxon>
        <taxon>Candidatus Methanomethylicaceae</taxon>
        <taxon>Candidatus Methanomethylicus</taxon>
    </lineage>
</organism>
<feature type="domain" description="Helicase ATP-binding" evidence="12">
    <location>
        <begin position="33"/>
        <end position="200"/>
    </location>
</feature>
<evidence type="ECO:0000256" key="8">
    <source>
        <dbReference type="ARBA" id="ARBA00023235"/>
    </source>
</evidence>
<dbReference type="Pfam" id="PF00271">
    <property type="entry name" value="Helicase_C"/>
    <property type="match status" value="1"/>
</dbReference>